<evidence type="ECO:0000313" key="2">
    <source>
        <dbReference type="EMBL" id="OEJ30837.1"/>
    </source>
</evidence>
<organism evidence="2 3">
    <name type="scientific">Streptomyces subrutilus</name>
    <dbReference type="NCBI Taxonomy" id="36818"/>
    <lineage>
        <taxon>Bacteria</taxon>
        <taxon>Bacillati</taxon>
        <taxon>Actinomycetota</taxon>
        <taxon>Actinomycetes</taxon>
        <taxon>Kitasatosporales</taxon>
        <taxon>Streptomycetaceae</taxon>
        <taxon>Streptomyces</taxon>
    </lineage>
</organism>
<gene>
    <name evidence="2" type="ORF">BGK67_05280</name>
</gene>
<protein>
    <submittedName>
        <fullName evidence="2">Methyltransferase</fullName>
    </submittedName>
</protein>
<dbReference type="InterPro" id="IPR029063">
    <property type="entry name" value="SAM-dependent_MTases_sf"/>
</dbReference>
<dbReference type="PANTHER" id="PTHR44068">
    <property type="entry name" value="ZGC:194242"/>
    <property type="match status" value="1"/>
</dbReference>
<dbReference type="STRING" id="36818.BGK67_05280"/>
<reference evidence="2 3" key="1">
    <citation type="submission" date="2016-08" db="EMBL/GenBank/DDBJ databases">
        <title>The complete genome of Streptomyces subrutilus 10-1-1.</title>
        <authorList>
            <person name="Chen X."/>
        </authorList>
    </citation>
    <scope>NUCLEOTIDE SEQUENCE [LARGE SCALE GENOMIC DNA]</scope>
    <source>
        <strain evidence="2 3">10-1-1</strain>
    </source>
</reference>
<name>A0A1E5PMQ3_9ACTN</name>
<dbReference type="OrthoDB" id="9769602at2"/>
<dbReference type="GO" id="GO:0008168">
    <property type="term" value="F:methyltransferase activity"/>
    <property type="evidence" value="ECO:0007669"/>
    <property type="project" value="UniProtKB-KW"/>
</dbReference>
<dbReference type="EMBL" id="MEHK01000001">
    <property type="protein sequence ID" value="OEJ30837.1"/>
    <property type="molecule type" value="Genomic_DNA"/>
</dbReference>
<dbReference type="RefSeq" id="WP_069918984.1">
    <property type="nucleotide sequence ID" value="NZ_MEHK01000001.1"/>
</dbReference>
<dbReference type="Pfam" id="PF13649">
    <property type="entry name" value="Methyltransf_25"/>
    <property type="match status" value="1"/>
</dbReference>
<comment type="caution">
    <text evidence="2">The sequence shown here is derived from an EMBL/GenBank/DDBJ whole genome shotgun (WGS) entry which is preliminary data.</text>
</comment>
<keyword evidence="3" id="KW-1185">Reference proteome</keyword>
<dbReference type="SUPFAM" id="SSF53335">
    <property type="entry name" value="S-adenosyl-L-methionine-dependent methyltransferases"/>
    <property type="match status" value="1"/>
</dbReference>
<proteinExistence type="predicted"/>
<dbReference type="InterPro" id="IPR041698">
    <property type="entry name" value="Methyltransf_25"/>
</dbReference>
<dbReference type="InterPro" id="IPR050447">
    <property type="entry name" value="Erg6_SMT_methyltransf"/>
</dbReference>
<evidence type="ECO:0000259" key="1">
    <source>
        <dbReference type="Pfam" id="PF13649"/>
    </source>
</evidence>
<keyword evidence="2" id="KW-0489">Methyltransferase</keyword>
<dbReference type="GO" id="GO:0032259">
    <property type="term" value="P:methylation"/>
    <property type="evidence" value="ECO:0007669"/>
    <property type="project" value="UniProtKB-KW"/>
</dbReference>
<dbReference type="PANTHER" id="PTHR44068:SF11">
    <property type="entry name" value="GERANYL DIPHOSPHATE 2-C-METHYLTRANSFERASE"/>
    <property type="match status" value="1"/>
</dbReference>
<accession>A0A1E5PMQ3</accession>
<dbReference type="CDD" id="cd02440">
    <property type="entry name" value="AdoMet_MTases"/>
    <property type="match status" value="1"/>
</dbReference>
<dbReference type="AlphaFoldDB" id="A0A1E5PMQ3"/>
<sequence>MDSNLVIQPHAGGQAFDQSQVPLYYSRKTADILHKYGPGPRVHFHMGLFAPGETPNTTVSQRVLKRRIIASQEAIVEHAARTWGAYATPPASLLDIGCGVGGGSLYWAQEHGAEVTGLTVAAEHVPLIRRFARQAGVGDRVTPLLADVHDYTAPRGFDAAYACESSGYLDRERLFEVVAKALKPGGWFGIQEHFICRPEWTDFIDAYYKTRLGTLTEYIVAARAAGFELEQDEDLTDRVAEFWVQSMAWNTAELDRIEHTGAPAAWSRERLRESTITHGKLFRIWRDHALETRLLLFRLGGGS</sequence>
<evidence type="ECO:0000313" key="3">
    <source>
        <dbReference type="Proteomes" id="UP000095705"/>
    </source>
</evidence>
<dbReference type="Proteomes" id="UP000095705">
    <property type="component" value="Unassembled WGS sequence"/>
</dbReference>
<feature type="domain" description="Methyltransferase" evidence="1">
    <location>
        <begin position="94"/>
        <end position="186"/>
    </location>
</feature>
<keyword evidence="2" id="KW-0808">Transferase</keyword>
<dbReference type="Gene3D" id="3.40.50.150">
    <property type="entry name" value="Vaccinia Virus protein VP39"/>
    <property type="match status" value="1"/>
</dbReference>